<proteinExistence type="inferred from homology"/>
<dbReference type="GO" id="GO:0005840">
    <property type="term" value="C:ribosome"/>
    <property type="evidence" value="ECO:0007669"/>
    <property type="project" value="UniProtKB-KW"/>
</dbReference>
<dbReference type="InterPro" id="IPR005290">
    <property type="entry name" value="Ribosomal_uS15_bac-type"/>
</dbReference>
<dbReference type="GO" id="GO:0003735">
    <property type="term" value="F:structural constituent of ribosome"/>
    <property type="evidence" value="ECO:0007669"/>
    <property type="project" value="InterPro"/>
</dbReference>
<dbReference type="OrthoDB" id="441444at2759"/>
<dbReference type="AlphaFoldDB" id="A0A8K0JFU2"/>
<comment type="caution">
    <text evidence="5">The sequence shown here is derived from an EMBL/GenBank/DDBJ whole genome shotgun (WGS) entry which is preliminary data.</text>
</comment>
<dbReference type="PANTHER" id="PTHR23321:SF26">
    <property type="entry name" value="SMALL RIBOSOMAL SUBUNIT PROTEIN US15M"/>
    <property type="match status" value="1"/>
</dbReference>
<gene>
    <name evidence="5" type="ORF">FFLO_05982</name>
</gene>
<dbReference type="GO" id="GO:0005737">
    <property type="term" value="C:cytoplasm"/>
    <property type="evidence" value="ECO:0007669"/>
    <property type="project" value="UniProtKB-ARBA"/>
</dbReference>
<dbReference type="SMART" id="SM01387">
    <property type="entry name" value="Ribosomal_S15"/>
    <property type="match status" value="1"/>
</dbReference>
<protein>
    <recommendedName>
        <fullName evidence="7">Ribosomal protein S15</fullName>
    </recommendedName>
</protein>
<evidence type="ECO:0000313" key="5">
    <source>
        <dbReference type="EMBL" id="KAG7528687.1"/>
    </source>
</evidence>
<organism evidence="5 6">
    <name type="scientific">Filobasidium floriforme</name>
    <dbReference type="NCBI Taxonomy" id="5210"/>
    <lineage>
        <taxon>Eukaryota</taxon>
        <taxon>Fungi</taxon>
        <taxon>Dikarya</taxon>
        <taxon>Basidiomycota</taxon>
        <taxon>Agaricomycotina</taxon>
        <taxon>Tremellomycetes</taxon>
        <taxon>Filobasidiales</taxon>
        <taxon>Filobasidiaceae</taxon>
        <taxon>Filobasidium</taxon>
    </lineage>
</organism>
<evidence type="ECO:0000313" key="6">
    <source>
        <dbReference type="Proteomes" id="UP000812966"/>
    </source>
</evidence>
<accession>A0A8K0JFU2</accession>
<keyword evidence="2" id="KW-0689">Ribosomal protein</keyword>
<evidence type="ECO:0000256" key="4">
    <source>
        <dbReference type="SAM" id="MobiDB-lite"/>
    </source>
</evidence>
<dbReference type="PANTHER" id="PTHR23321">
    <property type="entry name" value="RIBOSOMAL PROTEIN S15, BACTERIAL AND ORGANELLAR"/>
    <property type="match status" value="1"/>
</dbReference>
<dbReference type="Proteomes" id="UP000812966">
    <property type="component" value="Unassembled WGS sequence"/>
</dbReference>
<keyword evidence="3" id="KW-0687">Ribonucleoprotein</keyword>
<dbReference type="InterPro" id="IPR009068">
    <property type="entry name" value="uS15_NS1_RNA-bd_sf"/>
</dbReference>
<evidence type="ECO:0000256" key="1">
    <source>
        <dbReference type="ARBA" id="ARBA00008434"/>
    </source>
</evidence>
<feature type="region of interest" description="Disordered" evidence="4">
    <location>
        <begin position="268"/>
        <end position="296"/>
    </location>
</feature>
<feature type="region of interest" description="Disordered" evidence="4">
    <location>
        <begin position="28"/>
        <end position="56"/>
    </location>
</feature>
<dbReference type="EMBL" id="JABELV010000171">
    <property type="protein sequence ID" value="KAG7528687.1"/>
    <property type="molecule type" value="Genomic_DNA"/>
</dbReference>
<dbReference type="SUPFAM" id="SSF47060">
    <property type="entry name" value="S15/NS1 RNA-binding domain"/>
    <property type="match status" value="1"/>
</dbReference>
<dbReference type="GO" id="GO:0006412">
    <property type="term" value="P:translation"/>
    <property type="evidence" value="ECO:0007669"/>
    <property type="project" value="InterPro"/>
</dbReference>
<dbReference type="InterPro" id="IPR000589">
    <property type="entry name" value="Ribosomal_uS15"/>
</dbReference>
<sequence>MSHSTLIGSTSRLSLRTAVIPSLLNCTASSSSSTSASSSSRASFHTSSTPLESKRKIVARQKKQKNLALRTERSRQDVQGLVDPILGDLKPEVRTGGFFARQQSGSNANNNNTAKEEVGGKYERSLLKKVVLDRQSIWFSQPPQYPSQYTVENSGFPAPVQPAVYTGSLSSTSESTSDSTSTSNLNLNADQTFLFKHLPETLLSSLPAAQAAKLGKTPSPAERRAYEEAVAMEAKMSEQTMRVLDLRNADAKGVRKESVRRIVEVFGGDLNANNDNNGNGDGASGKADKEPVAPRMNTGHPTVTSAILTHRIHLLNTHLAANPRDVHNKKRLRELVHQRAKILSYYKKRVGRRGGEGEGAYLGLLDKLGLDRRGVEGELIVR</sequence>
<evidence type="ECO:0008006" key="7">
    <source>
        <dbReference type="Google" id="ProtNLM"/>
    </source>
</evidence>
<dbReference type="PROSITE" id="PS00362">
    <property type="entry name" value="RIBOSOMAL_S15"/>
    <property type="match status" value="1"/>
</dbReference>
<feature type="compositionally biased region" description="Low complexity" evidence="4">
    <location>
        <begin position="28"/>
        <end position="49"/>
    </location>
</feature>
<evidence type="ECO:0000256" key="3">
    <source>
        <dbReference type="ARBA" id="ARBA00023274"/>
    </source>
</evidence>
<dbReference type="CDD" id="cd00677">
    <property type="entry name" value="S15_NS1_EPRS_RNA-bind"/>
    <property type="match status" value="1"/>
</dbReference>
<dbReference type="Pfam" id="PF00312">
    <property type="entry name" value="Ribosomal_S15"/>
    <property type="match status" value="1"/>
</dbReference>
<reference evidence="5" key="1">
    <citation type="submission" date="2020-04" db="EMBL/GenBank/DDBJ databases">
        <title>Analysis of mating type loci in Filobasidium floriforme.</title>
        <authorList>
            <person name="Nowrousian M."/>
        </authorList>
    </citation>
    <scope>NUCLEOTIDE SEQUENCE</scope>
    <source>
        <strain evidence="5">CBS 6242</strain>
    </source>
</reference>
<comment type="similarity">
    <text evidence="1">Belongs to the universal ribosomal protein uS15 family.</text>
</comment>
<keyword evidence="6" id="KW-1185">Reference proteome</keyword>
<dbReference type="Gene3D" id="1.10.287.10">
    <property type="entry name" value="S15/NS1, RNA-binding"/>
    <property type="match status" value="1"/>
</dbReference>
<name>A0A8K0JFU2_9TREE</name>
<feature type="compositionally biased region" description="Low complexity" evidence="4">
    <location>
        <begin position="268"/>
        <end position="278"/>
    </location>
</feature>
<evidence type="ECO:0000256" key="2">
    <source>
        <dbReference type="ARBA" id="ARBA00022980"/>
    </source>
</evidence>
<dbReference type="GO" id="GO:1990904">
    <property type="term" value="C:ribonucleoprotein complex"/>
    <property type="evidence" value="ECO:0007669"/>
    <property type="project" value="UniProtKB-KW"/>
</dbReference>